<sequence>MTATTSALGASISSSEPDHLQVMSTVVVPKCKRRRKRKPMQTFGFKSTSRGPDNMPPSNAETDLRKLLAHLRMQQEAVRGEAHKVFVLYSLKPKVAELDVVDITYSYEMSGGSSPSGEDDLRKADEVYVQDSAKATAASTITTTVSTKDPGEDWCVSYRTKAQPALTLRRRHPPLPPKTKEKSRAHPIGELDEVSRAAAGAMDDQALSPARRDFKSAHSSQEASPAKSKVEEQMTRLAQMAKTLHPEYTEREMRIHIDHSRRSQKGVSRVTFNAMDYMLRRLESQEKL</sequence>
<evidence type="ECO:0000256" key="1">
    <source>
        <dbReference type="SAM" id="MobiDB-lite"/>
    </source>
</evidence>
<comment type="caution">
    <text evidence="2">The sequence shown here is derived from an EMBL/GenBank/DDBJ whole genome shotgun (WGS) entry which is preliminary data.</text>
</comment>
<evidence type="ECO:0000313" key="2">
    <source>
        <dbReference type="EMBL" id="KAH8037234.1"/>
    </source>
</evidence>
<proteinExistence type="predicted"/>
<feature type="compositionally biased region" description="Basic and acidic residues" evidence="1">
    <location>
        <begin position="178"/>
        <end position="195"/>
    </location>
</feature>
<protein>
    <submittedName>
        <fullName evidence="2">Uncharacterized protein</fullName>
    </submittedName>
</protein>
<name>A0A9J6ESE7_RHIMP</name>
<keyword evidence="3" id="KW-1185">Reference proteome</keyword>
<reference evidence="2" key="2">
    <citation type="submission" date="2021-09" db="EMBL/GenBank/DDBJ databases">
        <authorList>
            <person name="Jia N."/>
            <person name="Wang J."/>
            <person name="Shi W."/>
            <person name="Du L."/>
            <person name="Sun Y."/>
            <person name="Zhan W."/>
            <person name="Jiang J."/>
            <person name="Wang Q."/>
            <person name="Zhang B."/>
            <person name="Ji P."/>
            <person name="Sakyi L.B."/>
            <person name="Cui X."/>
            <person name="Yuan T."/>
            <person name="Jiang B."/>
            <person name="Yang W."/>
            <person name="Lam T.T.-Y."/>
            <person name="Chang Q."/>
            <person name="Ding S."/>
            <person name="Wang X."/>
            <person name="Zhu J."/>
            <person name="Ruan X."/>
            <person name="Zhao L."/>
            <person name="Wei J."/>
            <person name="Que T."/>
            <person name="Du C."/>
            <person name="Cheng J."/>
            <person name="Dai P."/>
            <person name="Han X."/>
            <person name="Huang E."/>
            <person name="Gao Y."/>
            <person name="Liu J."/>
            <person name="Shao H."/>
            <person name="Ye R."/>
            <person name="Li L."/>
            <person name="Wei W."/>
            <person name="Wang X."/>
            <person name="Wang C."/>
            <person name="Huo Q."/>
            <person name="Li W."/>
            <person name="Guo W."/>
            <person name="Chen H."/>
            <person name="Chen S."/>
            <person name="Zhou L."/>
            <person name="Zhou L."/>
            <person name="Ni X."/>
            <person name="Tian J."/>
            <person name="Zhou Y."/>
            <person name="Sheng Y."/>
            <person name="Liu T."/>
            <person name="Pan Y."/>
            <person name="Xia L."/>
            <person name="Li J."/>
            <person name="Zhao F."/>
            <person name="Cao W."/>
        </authorList>
    </citation>
    <scope>NUCLEOTIDE SEQUENCE</scope>
    <source>
        <strain evidence="2">Rmic-2018</strain>
        <tissue evidence="2">Larvae</tissue>
    </source>
</reference>
<evidence type="ECO:0000313" key="3">
    <source>
        <dbReference type="Proteomes" id="UP000821866"/>
    </source>
</evidence>
<accession>A0A9J6ESE7</accession>
<gene>
    <name evidence="2" type="ORF">HPB51_009677</name>
</gene>
<dbReference type="EMBL" id="JABSTU010000002">
    <property type="protein sequence ID" value="KAH8037234.1"/>
    <property type="molecule type" value="Genomic_DNA"/>
</dbReference>
<dbReference type="Proteomes" id="UP000821866">
    <property type="component" value="Chromosome 10"/>
</dbReference>
<reference evidence="2" key="1">
    <citation type="journal article" date="2020" name="Cell">
        <title>Large-Scale Comparative Analyses of Tick Genomes Elucidate Their Genetic Diversity and Vector Capacities.</title>
        <authorList>
            <consortium name="Tick Genome and Microbiome Consortium (TIGMIC)"/>
            <person name="Jia N."/>
            <person name="Wang J."/>
            <person name="Shi W."/>
            <person name="Du L."/>
            <person name="Sun Y."/>
            <person name="Zhan W."/>
            <person name="Jiang J.F."/>
            <person name="Wang Q."/>
            <person name="Zhang B."/>
            <person name="Ji P."/>
            <person name="Bell-Sakyi L."/>
            <person name="Cui X.M."/>
            <person name="Yuan T.T."/>
            <person name="Jiang B.G."/>
            <person name="Yang W.F."/>
            <person name="Lam T.T."/>
            <person name="Chang Q.C."/>
            <person name="Ding S.J."/>
            <person name="Wang X.J."/>
            <person name="Zhu J.G."/>
            <person name="Ruan X.D."/>
            <person name="Zhao L."/>
            <person name="Wei J.T."/>
            <person name="Ye R.Z."/>
            <person name="Que T.C."/>
            <person name="Du C.H."/>
            <person name="Zhou Y.H."/>
            <person name="Cheng J.X."/>
            <person name="Dai P.F."/>
            <person name="Guo W.B."/>
            <person name="Han X.H."/>
            <person name="Huang E.J."/>
            <person name="Li L.F."/>
            <person name="Wei W."/>
            <person name="Gao Y.C."/>
            <person name="Liu J.Z."/>
            <person name="Shao H.Z."/>
            <person name="Wang X."/>
            <person name="Wang C.C."/>
            <person name="Yang T.C."/>
            <person name="Huo Q.B."/>
            <person name="Li W."/>
            <person name="Chen H.Y."/>
            <person name="Chen S.E."/>
            <person name="Zhou L.G."/>
            <person name="Ni X.B."/>
            <person name="Tian J.H."/>
            <person name="Sheng Y."/>
            <person name="Liu T."/>
            <person name="Pan Y.S."/>
            <person name="Xia L.Y."/>
            <person name="Li J."/>
            <person name="Zhao F."/>
            <person name="Cao W.C."/>
        </authorList>
    </citation>
    <scope>NUCLEOTIDE SEQUENCE</scope>
    <source>
        <strain evidence="2">Rmic-2018</strain>
    </source>
</reference>
<feature type="region of interest" description="Disordered" evidence="1">
    <location>
        <begin position="169"/>
        <end position="232"/>
    </location>
</feature>
<feature type="compositionally biased region" description="Polar residues" evidence="1">
    <location>
        <begin position="44"/>
        <end position="58"/>
    </location>
</feature>
<feature type="region of interest" description="Disordered" evidence="1">
    <location>
        <begin position="33"/>
        <end position="58"/>
    </location>
</feature>
<organism evidence="2 3">
    <name type="scientific">Rhipicephalus microplus</name>
    <name type="common">Cattle tick</name>
    <name type="synonym">Boophilus microplus</name>
    <dbReference type="NCBI Taxonomy" id="6941"/>
    <lineage>
        <taxon>Eukaryota</taxon>
        <taxon>Metazoa</taxon>
        <taxon>Ecdysozoa</taxon>
        <taxon>Arthropoda</taxon>
        <taxon>Chelicerata</taxon>
        <taxon>Arachnida</taxon>
        <taxon>Acari</taxon>
        <taxon>Parasitiformes</taxon>
        <taxon>Ixodida</taxon>
        <taxon>Ixodoidea</taxon>
        <taxon>Ixodidae</taxon>
        <taxon>Rhipicephalinae</taxon>
        <taxon>Rhipicephalus</taxon>
        <taxon>Boophilus</taxon>
    </lineage>
</organism>
<dbReference type="AlphaFoldDB" id="A0A9J6ESE7"/>